<proteinExistence type="predicted"/>
<reference evidence="3" key="1">
    <citation type="submission" date="2023-08" db="EMBL/GenBank/DDBJ databases">
        <authorList>
            <person name="Chen Y."/>
            <person name="Shah S."/>
            <person name="Dougan E. K."/>
            <person name="Thang M."/>
            <person name="Chan C."/>
        </authorList>
    </citation>
    <scope>NUCLEOTIDE SEQUENCE</scope>
</reference>
<dbReference type="PROSITE" id="PS00352">
    <property type="entry name" value="CSD_1"/>
    <property type="match status" value="1"/>
</dbReference>
<dbReference type="Gene3D" id="2.40.50.140">
    <property type="entry name" value="Nucleic acid-binding proteins"/>
    <property type="match status" value="2"/>
</dbReference>
<feature type="domain" description="CSD" evidence="2">
    <location>
        <begin position="84"/>
        <end position="149"/>
    </location>
</feature>
<organism evidence="3 4">
    <name type="scientific">Effrenium voratum</name>
    <dbReference type="NCBI Taxonomy" id="2562239"/>
    <lineage>
        <taxon>Eukaryota</taxon>
        <taxon>Sar</taxon>
        <taxon>Alveolata</taxon>
        <taxon>Dinophyceae</taxon>
        <taxon>Suessiales</taxon>
        <taxon>Symbiodiniaceae</taxon>
        <taxon>Effrenium</taxon>
    </lineage>
</organism>
<dbReference type="InterPro" id="IPR002059">
    <property type="entry name" value="CSP_DNA-bd"/>
</dbReference>
<dbReference type="GO" id="GO:0043488">
    <property type="term" value="P:regulation of mRNA stability"/>
    <property type="evidence" value="ECO:0007669"/>
    <property type="project" value="TreeGrafter"/>
</dbReference>
<dbReference type="InterPro" id="IPR052069">
    <property type="entry name" value="Ca-reg_mRNA-binding_domain"/>
</dbReference>
<dbReference type="PROSITE" id="PS51857">
    <property type="entry name" value="CSD_2"/>
    <property type="match status" value="2"/>
</dbReference>
<dbReference type="Pfam" id="PF00313">
    <property type="entry name" value="CSD"/>
    <property type="match status" value="2"/>
</dbReference>
<accession>A0AA36NCI7</accession>
<keyword evidence="1" id="KW-0597">Phosphoprotein</keyword>
<dbReference type="Proteomes" id="UP001178507">
    <property type="component" value="Unassembled WGS sequence"/>
</dbReference>
<evidence type="ECO:0000313" key="4">
    <source>
        <dbReference type="Proteomes" id="UP001178507"/>
    </source>
</evidence>
<dbReference type="PANTHER" id="PTHR12962:SF1">
    <property type="entry name" value="COLD SHOCK DOMAIN-CONTAINING PROTEIN CG9705"/>
    <property type="match status" value="1"/>
</dbReference>
<dbReference type="InterPro" id="IPR019844">
    <property type="entry name" value="CSD_CS"/>
</dbReference>
<protein>
    <recommendedName>
        <fullName evidence="2">CSD domain-containing protein</fullName>
    </recommendedName>
</protein>
<dbReference type="AlphaFoldDB" id="A0AA36NCI7"/>
<dbReference type="InterPro" id="IPR011129">
    <property type="entry name" value="CSD"/>
</dbReference>
<dbReference type="GO" id="GO:0003730">
    <property type="term" value="F:mRNA 3'-UTR binding"/>
    <property type="evidence" value="ECO:0007669"/>
    <property type="project" value="TreeGrafter"/>
</dbReference>
<name>A0AA36NCI7_9DINO</name>
<evidence type="ECO:0000259" key="2">
    <source>
        <dbReference type="PROSITE" id="PS51857"/>
    </source>
</evidence>
<evidence type="ECO:0000256" key="1">
    <source>
        <dbReference type="ARBA" id="ARBA00022553"/>
    </source>
</evidence>
<dbReference type="SUPFAM" id="SSF50249">
    <property type="entry name" value="Nucleic acid-binding proteins"/>
    <property type="match status" value="2"/>
</dbReference>
<dbReference type="CDD" id="cd04458">
    <property type="entry name" value="CSP_CDS"/>
    <property type="match status" value="2"/>
</dbReference>
<dbReference type="InterPro" id="IPR012340">
    <property type="entry name" value="NA-bd_OB-fold"/>
</dbReference>
<keyword evidence="4" id="KW-1185">Reference proteome</keyword>
<feature type="domain" description="CSD" evidence="2">
    <location>
        <begin position="2"/>
        <end position="67"/>
    </location>
</feature>
<dbReference type="EMBL" id="CAUJNA010003439">
    <property type="protein sequence ID" value="CAJ1402127.1"/>
    <property type="molecule type" value="Genomic_DNA"/>
</dbReference>
<sequence length="315" mass="32558">MTSTGTCKSFNVAKGFGFITMADGTDIFVHAKFCTDGGIPKQGDILSFTMEPSQTKPGQMQAGNVTGGTGVAGPGGKGLQGSGSMQGTCKSFNPEKGFGFITGADGNDVFVHRSGMVDGSTPQAGDTITFDVEPSKQKPDQMQAVNATGGTGYDTGKAGGKGWGMGGMDFWGGGYDASKGGWGASKGGPYGCGGKGKGGAWGGWGGGWMASAGLSGWISLSRDVDEMGVVQREESLSKVIYELCGALQALQRLSSLRGVLDYAASTAAAVQSTEQEVQLSLQQLLITFEHFGLQQVKLPPLYKRMLEDLAPLLRG</sequence>
<dbReference type="SMART" id="SM00357">
    <property type="entry name" value="CSP"/>
    <property type="match status" value="2"/>
</dbReference>
<gene>
    <name evidence="3" type="ORF">EVOR1521_LOCUS25081</name>
</gene>
<evidence type="ECO:0000313" key="3">
    <source>
        <dbReference type="EMBL" id="CAJ1402127.1"/>
    </source>
</evidence>
<dbReference type="GO" id="GO:0005737">
    <property type="term" value="C:cytoplasm"/>
    <property type="evidence" value="ECO:0007669"/>
    <property type="project" value="TreeGrafter"/>
</dbReference>
<dbReference type="PANTHER" id="PTHR12962">
    <property type="entry name" value="CALCIUM-REGULATED HEAT STABLE PROTEIN CRHSP-24-RELATED"/>
    <property type="match status" value="1"/>
</dbReference>
<comment type="caution">
    <text evidence="3">The sequence shown here is derived from an EMBL/GenBank/DDBJ whole genome shotgun (WGS) entry which is preliminary data.</text>
</comment>